<proteinExistence type="predicted"/>
<dbReference type="Pfam" id="PF10294">
    <property type="entry name" value="Methyltransf_16"/>
    <property type="match status" value="1"/>
</dbReference>
<sequence>MTMSLTDLVRVVSPDVDDEGPEDIFSFAAGLIFPDDLRNFHGDDRSLLVYKSARFGDVELRTADPVQEDHRQLFAQYLWNAGLKMAEMISHESDERWRVQDKRVLELGAGVGLGGIVACLAGASDTVISDYPADVVLENIRRNVKHAIPGSLAGRCTVQGYAWGDVESEFAKQNAHSFDRIIAADCYWMPHQHENLVKSMLHMLSLDPAAKVLAIAGFHTGRAKLAGFYEEAVQQGLDVEDIYEEDANGVRREWSPERDGGREDHTERKRWLVIAVLKRRQQGESDARTP</sequence>
<reference evidence="1 2" key="1">
    <citation type="submission" date="2021-01" db="EMBL/GenBank/DDBJ databases">
        <title>Cercospora kikuchii MAFF 305040 whole genome shotgun sequence.</title>
        <authorList>
            <person name="Kashiwa T."/>
            <person name="Suzuki T."/>
        </authorList>
    </citation>
    <scope>NUCLEOTIDE SEQUENCE [LARGE SCALE GENOMIC DNA]</scope>
    <source>
        <strain evidence="1 2">MAFF 305040</strain>
    </source>
</reference>
<evidence type="ECO:0000313" key="2">
    <source>
        <dbReference type="Proteomes" id="UP000825890"/>
    </source>
</evidence>
<dbReference type="Proteomes" id="UP000825890">
    <property type="component" value="Unassembled WGS sequence"/>
</dbReference>
<organism evidence="1 2">
    <name type="scientific">Cercospora kikuchii</name>
    <dbReference type="NCBI Taxonomy" id="84275"/>
    <lineage>
        <taxon>Eukaryota</taxon>
        <taxon>Fungi</taxon>
        <taxon>Dikarya</taxon>
        <taxon>Ascomycota</taxon>
        <taxon>Pezizomycotina</taxon>
        <taxon>Dothideomycetes</taxon>
        <taxon>Dothideomycetidae</taxon>
        <taxon>Mycosphaerellales</taxon>
        <taxon>Mycosphaerellaceae</taxon>
        <taxon>Cercospora</taxon>
    </lineage>
</organism>
<dbReference type="GO" id="GO:0008757">
    <property type="term" value="F:S-adenosylmethionine-dependent methyltransferase activity"/>
    <property type="evidence" value="ECO:0007669"/>
    <property type="project" value="UniProtKB-ARBA"/>
</dbReference>
<name>A0A9P3CDX1_9PEZI</name>
<evidence type="ECO:0000313" key="1">
    <source>
        <dbReference type="EMBL" id="GIZ41003.1"/>
    </source>
</evidence>
<protein>
    <recommendedName>
        <fullName evidence="3">Nicotinamide N-methyltransferase</fullName>
    </recommendedName>
</protein>
<dbReference type="RefSeq" id="XP_044655490.1">
    <property type="nucleotide sequence ID" value="XM_044799555.1"/>
</dbReference>
<dbReference type="EMBL" id="BOLY01000002">
    <property type="protein sequence ID" value="GIZ41003.1"/>
    <property type="molecule type" value="Genomic_DNA"/>
</dbReference>
<dbReference type="GO" id="GO:0005737">
    <property type="term" value="C:cytoplasm"/>
    <property type="evidence" value="ECO:0007669"/>
    <property type="project" value="TreeGrafter"/>
</dbReference>
<dbReference type="InterPro" id="IPR019410">
    <property type="entry name" value="Methyltransf_16"/>
</dbReference>
<dbReference type="InterPro" id="IPR029063">
    <property type="entry name" value="SAM-dependent_MTases_sf"/>
</dbReference>
<dbReference type="Gene3D" id="3.40.50.150">
    <property type="entry name" value="Vaccinia Virus protein VP39"/>
    <property type="match status" value="1"/>
</dbReference>
<evidence type="ECO:0008006" key="3">
    <source>
        <dbReference type="Google" id="ProtNLM"/>
    </source>
</evidence>
<comment type="caution">
    <text evidence="1">The sequence shown here is derived from an EMBL/GenBank/DDBJ whole genome shotgun (WGS) entry which is preliminary data.</text>
</comment>
<dbReference type="PANTHER" id="PTHR14614">
    <property type="entry name" value="HEPATOCELLULAR CARCINOMA-ASSOCIATED ANTIGEN"/>
    <property type="match status" value="1"/>
</dbReference>
<keyword evidence="2" id="KW-1185">Reference proteome</keyword>
<dbReference type="GeneID" id="68289896"/>
<dbReference type="SUPFAM" id="SSF53335">
    <property type="entry name" value="S-adenosyl-L-methionine-dependent methyltransferases"/>
    <property type="match status" value="1"/>
</dbReference>
<dbReference type="PANTHER" id="PTHR14614:SF104">
    <property type="entry name" value="N-METHYLTRANSFERASE, PUTATIVE (AFU_ORTHOLOGUE AFUA_1G17750)-RELATED"/>
    <property type="match status" value="1"/>
</dbReference>
<gene>
    <name evidence="1" type="ORF">CKM354_000432100</name>
</gene>
<dbReference type="AlphaFoldDB" id="A0A9P3CDX1"/>
<dbReference type="OrthoDB" id="407325at2759"/>
<accession>A0A9P3CDX1</accession>